<dbReference type="GeneID" id="18935578"/>
<dbReference type="STRING" id="747676.F4SEF5"/>
<sequence length="194" mass="21253">MPITGHPVHPTGTQVVAHLERLAAAAGANGLHTPSHTQNTSHTQNMSALTQRASTNTTEVPSTATAKPPRKRNKTKGKNKRNKRKRGDNGSGSETEDEPIFDPANLKNSDKTALQLRYLAEKHSTSGMSDEILESVLDFHEEMQTLIAIKALELGTTVSAIEAVFGKYIGVRRPLRWNRLLQSPRARAIFKEGV</sequence>
<feature type="region of interest" description="Disordered" evidence="1">
    <location>
        <begin position="30"/>
        <end position="106"/>
    </location>
</feature>
<organism evidence="3">
    <name type="scientific">Melampsora larici-populina (strain 98AG31 / pathotype 3-4-7)</name>
    <name type="common">Poplar leaf rust fungus</name>
    <dbReference type="NCBI Taxonomy" id="747676"/>
    <lineage>
        <taxon>Eukaryota</taxon>
        <taxon>Fungi</taxon>
        <taxon>Dikarya</taxon>
        <taxon>Basidiomycota</taxon>
        <taxon>Pucciniomycotina</taxon>
        <taxon>Pucciniomycetes</taxon>
        <taxon>Pucciniales</taxon>
        <taxon>Melampsoraceae</taxon>
        <taxon>Melampsora</taxon>
    </lineage>
</organism>
<proteinExistence type="predicted"/>
<evidence type="ECO:0000313" key="3">
    <source>
        <dbReference type="Proteomes" id="UP000001072"/>
    </source>
</evidence>
<feature type="compositionally biased region" description="Polar residues" evidence="1">
    <location>
        <begin position="32"/>
        <end position="65"/>
    </location>
</feature>
<dbReference type="RefSeq" id="XP_007419758.1">
    <property type="nucleotide sequence ID" value="XM_007419696.1"/>
</dbReference>
<evidence type="ECO:0000313" key="2">
    <source>
        <dbReference type="EMBL" id="EGF96971.1"/>
    </source>
</evidence>
<gene>
    <name evidence="2" type="ORF">MELLADRAFT_90474</name>
</gene>
<feature type="compositionally biased region" description="Basic residues" evidence="1">
    <location>
        <begin position="68"/>
        <end position="86"/>
    </location>
</feature>
<reference evidence="3" key="1">
    <citation type="journal article" date="2011" name="Proc. Natl. Acad. Sci. U.S.A.">
        <title>Obligate biotrophy features unraveled by the genomic analysis of rust fungi.</title>
        <authorList>
            <person name="Duplessis S."/>
            <person name="Cuomo C.A."/>
            <person name="Lin Y.-C."/>
            <person name="Aerts A."/>
            <person name="Tisserant E."/>
            <person name="Veneault-Fourrey C."/>
            <person name="Joly D.L."/>
            <person name="Hacquard S."/>
            <person name="Amselem J."/>
            <person name="Cantarel B.L."/>
            <person name="Chiu R."/>
            <person name="Coutinho P.M."/>
            <person name="Feau N."/>
            <person name="Field M."/>
            <person name="Frey P."/>
            <person name="Gelhaye E."/>
            <person name="Goldberg J."/>
            <person name="Grabherr M.G."/>
            <person name="Kodira C.D."/>
            <person name="Kohler A."/>
            <person name="Kuees U."/>
            <person name="Lindquist E.A."/>
            <person name="Lucas S.M."/>
            <person name="Mago R."/>
            <person name="Mauceli E."/>
            <person name="Morin E."/>
            <person name="Murat C."/>
            <person name="Pangilinan J.L."/>
            <person name="Park R."/>
            <person name="Pearson M."/>
            <person name="Quesneville H."/>
            <person name="Rouhier N."/>
            <person name="Sakthikumar S."/>
            <person name="Salamov A.A."/>
            <person name="Schmutz J."/>
            <person name="Selles B."/>
            <person name="Shapiro H."/>
            <person name="Tanguay P."/>
            <person name="Tuskan G.A."/>
            <person name="Henrissat B."/>
            <person name="Van de Peer Y."/>
            <person name="Rouze P."/>
            <person name="Ellis J.G."/>
            <person name="Dodds P.N."/>
            <person name="Schein J.E."/>
            <person name="Zhong S."/>
            <person name="Hamelin R.C."/>
            <person name="Grigoriev I.V."/>
            <person name="Szabo L.J."/>
            <person name="Martin F."/>
        </authorList>
    </citation>
    <scope>NUCLEOTIDE SEQUENCE [LARGE SCALE GENOMIC DNA]</scope>
    <source>
        <strain evidence="3">98AG31 / pathotype 3-4-7</strain>
    </source>
</reference>
<dbReference type="OrthoDB" id="10399145at2759"/>
<dbReference type="eggNOG" id="ENOG502SDWX">
    <property type="taxonomic scope" value="Eukaryota"/>
</dbReference>
<accession>F4SEF5</accession>
<dbReference type="Proteomes" id="UP000001072">
    <property type="component" value="Unassembled WGS sequence"/>
</dbReference>
<dbReference type="InParanoid" id="F4SEF5"/>
<keyword evidence="3" id="KW-1185">Reference proteome</keyword>
<evidence type="ECO:0000256" key="1">
    <source>
        <dbReference type="SAM" id="MobiDB-lite"/>
    </source>
</evidence>
<protein>
    <submittedName>
        <fullName evidence="2">Uncharacterized protein</fullName>
    </submittedName>
</protein>
<dbReference type="EMBL" id="GL883437">
    <property type="protein sequence ID" value="EGF96971.1"/>
    <property type="molecule type" value="Genomic_DNA"/>
</dbReference>
<name>F4SEF5_MELLP</name>
<dbReference type="VEuPathDB" id="FungiDB:MELLADRAFT_90474"/>
<dbReference type="HOGENOM" id="CLU_1402738_0_0_1"/>
<dbReference type="AlphaFoldDB" id="F4SEF5"/>
<dbReference type="KEGG" id="mlr:MELLADRAFT_90474"/>